<dbReference type="Gene3D" id="3.30.1490.120">
    <property type="entry name" value="RNA polymerase Rpb7-like, N-terminal domain"/>
    <property type="match status" value="1"/>
</dbReference>
<keyword evidence="5 6" id="KW-0539">Nucleus</keyword>
<dbReference type="EMBL" id="KV454436">
    <property type="protein sequence ID" value="ODQ78283.1"/>
    <property type="molecule type" value="Genomic_DNA"/>
</dbReference>
<protein>
    <recommendedName>
        <fullName evidence="6">DNA-directed RNA polymerase subunit</fullName>
    </recommendedName>
</protein>
<dbReference type="PROSITE" id="PS50126">
    <property type="entry name" value="S1"/>
    <property type="match status" value="1"/>
</dbReference>
<dbReference type="Proteomes" id="UP000094336">
    <property type="component" value="Unassembled WGS sequence"/>
</dbReference>
<sequence>MFFLKDLSLNLTLHPSYFGPQMGQYLKNKLLTDVEGTCTGQFGYIVCVLDSMDVDVGKGKILPGSGMAEFEVKYTAIVWKPFKGEVVDGVVTNVNQLGCFVDVGPLNVFISTHSIPSDMKYDPMSNPPSYASEDQIIEKGSKIRLKILGTRTDVNEIYAIGSIKEDYLGAL</sequence>
<dbReference type="Pfam" id="PF03876">
    <property type="entry name" value="SHS2_Rpb7-N"/>
    <property type="match status" value="1"/>
</dbReference>
<dbReference type="GO" id="GO:0000932">
    <property type="term" value="C:P-body"/>
    <property type="evidence" value="ECO:0007669"/>
    <property type="project" value="EnsemblFungi"/>
</dbReference>
<dbReference type="GO" id="GO:0003727">
    <property type="term" value="F:single-stranded RNA binding"/>
    <property type="evidence" value="ECO:0007669"/>
    <property type="project" value="EnsemblFungi"/>
</dbReference>
<dbReference type="AlphaFoldDB" id="A0A1E3QKS3"/>
<evidence type="ECO:0000313" key="9">
    <source>
        <dbReference type="Proteomes" id="UP000094336"/>
    </source>
</evidence>
<keyword evidence="3 6" id="KW-0240">DNA-directed RNA polymerase</keyword>
<evidence type="ECO:0000256" key="1">
    <source>
        <dbReference type="ARBA" id="ARBA00004123"/>
    </source>
</evidence>
<dbReference type="InterPro" id="IPR036898">
    <property type="entry name" value="RNA_pol_Rpb7-like_N_sf"/>
</dbReference>
<evidence type="ECO:0000256" key="6">
    <source>
        <dbReference type="RuleBase" id="RU369086"/>
    </source>
</evidence>
<evidence type="ECO:0000313" key="8">
    <source>
        <dbReference type="EMBL" id="ODQ78283.1"/>
    </source>
</evidence>
<dbReference type="OrthoDB" id="1162399at2759"/>
<dbReference type="CDD" id="cd04462">
    <property type="entry name" value="S1_RNAPII_Rpb7"/>
    <property type="match status" value="1"/>
</dbReference>
<organism evidence="8 9">
    <name type="scientific">Babjeviella inositovora NRRL Y-12698</name>
    <dbReference type="NCBI Taxonomy" id="984486"/>
    <lineage>
        <taxon>Eukaryota</taxon>
        <taxon>Fungi</taxon>
        <taxon>Dikarya</taxon>
        <taxon>Ascomycota</taxon>
        <taxon>Saccharomycotina</taxon>
        <taxon>Pichiomycetes</taxon>
        <taxon>Serinales incertae sedis</taxon>
        <taxon>Babjeviella</taxon>
    </lineage>
</organism>
<dbReference type="GO" id="GO:1990328">
    <property type="term" value="C:RPB4-RPB7 complex"/>
    <property type="evidence" value="ECO:0007669"/>
    <property type="project" value="EnsemblFungi"/>
</dbReference>
<dbReference type="GO" id="GO:0006368">
    <property type="term" value="P:transcription elongation by RNA polymerase II"/>
    <property type="evidence" value="ECO:0007669"/>
    <property type="project" value="EnsemblFungi"/>
</dbReference>
<dbReference type="GO" id="GO:0031369">
    <property type="term" value="F:translation initiation factor binding"/>
    <property type="evidence" value="ECO:0007669"/>
    <property type="project" value="EnsemblFungi"/>
</dbReference>
<evidence type="ECO:0000256" key="5">
    <source>
        <dbReference type="ARBA" id="ARBA00023242"/>
    </source>
</evidence>
<feature type="domain" description="S1 motif" evidence="7">
    <location>
        <begin position="84"/>
        <end position="164"/>
    </location>
</feature>
<dbReference type="FunFam" id="3.30.1490.120:FF:000001">
    <property type="entry name" value="DNA-directed RNA polymerase II subunit RPB7"/>
    <property type="match status" value="1"/>
</dbReference>
<keyword evidence="4 6" id="KW-0804">Transcription</keyword>
<dbReference type="SUPFAM" id="SSF88798">
    <property type="entry name" value="N-terminal, heterodimerisation domain of RBP7 (RpoE)"/>
    <property type="match status" value="1"/>
</dbReference>
<evidence type="ECO:0000259" key="7">
    <source>
        <dbReference type="PROSITE" id="PS50126"/>
    </source>
</evidence>
<dbReference type="InterPro" id="IPR012340">
    <property type="entry name" value="NA-bd_OB-fold"/>
</dbReference>
<comment type="subcellular location">
    <subcellularLocation>
        <location evidence="1 6">Nucleus</location>
    </subcellularLocation>
</comment>
<evidence type="ECO:0000256" key="3">
    <source>
        <dbReference type="ARBA" id="ARBA00022478"/>
    </source>
</evidence>
<accession>A0A1E3QKS3</accession>
<dbReference type="FunFam" id="2.40.50.140:FF:000043">
    <property type="entry name" value="DNA-directed RNA polymerase II subunit RPB7"/>
    <property type="match status" value="1"/>
</dbReference>
<dbReference type="PANTHER" id="PTHR12709:SF4">
    <property type="entry name" value="DNA-DIRECTED RNA POLYMERASE II SUBUNIT RPB7"/>
    <property type="match status" value="1"/>
</dbReference>
<dbReference type="InterPro" id="IPR003029">
    <property type="entry name" value="S1_domain"/>
</dbReference>
<dbReference type="GO" id="GO:0000956">
    <property type="term" value="P:nuclear-transcribed mRNA catabolic process"/>
    <property type="evidence" value="ECO:0007669"/>
    <property type="project" value="EnsemblFungi"/>
</dbReference>
<dbReference type="GO" id="GO:0006367">
    <property type="term" value="P:transcription initiation at RNA polymerase II promoter"/>
    <property type="evidence" value="ECO:0007669"/>
    <property type="project" value="EnsemblFungi"/>
</dbReference>
<name>A0A1E3QKS3_9ASCO</name>
<dbReference type="RefSeq" id="XP_018983611.1">
    <property type="nucleotide sequence ID" value="XM_019129624.1"/>
</dbReference>
<dbReference type="CDD" id="cd04329">
    <property type="entry name" value="RNAP_II_Rpb7_N"/>
    <property type="match status" value="1"/>
</dbReference>
<dbReference type="GO" id="GO:0010590">
    <property type="term" value="P:regulation of septum digestion after cytokinesis"/>
    <property type="evidence" value="ECO:0007669"/>
    <property type="project" value="EnsemblFungi"/>
</dbReference>
<dbReference type="Gene3D" id="2.40.50.140">
    <property type="entry name" value="Nucleic acid-binding proteins"/>
    <property type="match status" value="1"/>
</dbReference>
<dbReference type="SUPFAM" id="SSF50249">
    <property type="entry name" value="Nucleic acid-binding proteins"/>
    <property type="match status" value="1"/>
</dbReference>
<comment type="similarity">
    <text evidence="2">Belongs to the eukaryotic RPB7/RPC8 RNA polymerase subunit family.</text>
</comment>
<evidence type="ECO:0000256" key="4">
    <source>
        <dbReference type="ARBA" id="ARBA00023163"/>
    </source>
</evidence>
<dbReference type="GO" id="GO:0005665">
    <property type="term" value="C:RNA polymerase II, core complex"/>
    <property type="evidence" value="ECO:0007669"/>
    <property type="project" value="EnsemblFungi"/>
</dbReference>
<evidence type="ECO:0000256" key="2">
    <source>
        <dbReference type="ARBA" id="ARBA00009307"/>
    </source>
</evidence>
<reference evidence="9" key="1">
    <citation type="submission" date="2016-05" db="EMBL/GenBank/DDBJ databases">
        <title>Comparative genomics of biotechnologically important yeasts.</title>
        <authorList>
            <consortium name="DOE Joint Genome Institute"/>
            <person name="Riley R."/>
            <person name="Haridas S."/>
            <person name="Wolfe K.H."/>
            <person name="Lopes M.R."/>
            <person name="Hittinger C.T."/>
            <person name="Goker M."/>
            <person name="Salamov A."/>
            <person name="Wisecaver J."/>
            <person name="Long T.M."/>
            <person name="Aerts A.L."/>
            <person name="Barry K."/>
            <person name="Choi C."/>
            <person name="Clum A."/>
            <person name="Coughlan A.Y."/>
            <person name="Deshpande S."/>
            <person name="Douglass A.P."/>
            <person name="Hanson S.J."/>
            <person name="Klenk H.-P."/>
            <person name="Labutti K."/>
            <person name="Lapidus A."/>
            <person name="Lindquist E."/>
            <person name="Lipzen A."/>
            <person name="Meier-Kolthoff J.P."/>
            <person name="Ohm R.A."/>
            <person name="Otillar R.P."/>
            <person name="Pangilinan J."/>
            <person name="Peng Y."/>
            <person name="Rokas A."/>
            <person name="Rosa C.A."/>
            <person name="Scheuner C."/>
            <person name="Sibirny A.A."/>
            <person name="Slot J.C."/>
            <person name="Stielow J.B."/>
            <person name="Sun H."/>
            <person name="Kurtzman C.P."/>
            <person name="Blackwell M."/>
            <person name="Grigoriev I.V."/>
            <person name="Jeffries T.W."/>
        </authorList>
    </citation>
    <scope>NUCLEOTIDE SEQUENCE [LARGE SCALE GENOMIC DNA]</scope>
    <source>
        <strain evidence="9">NRRL Y-12698</strain>
    </source>
</reference>
<proteinExistence type="inferred from homology"/>
<dbReference type="STRING" id="984486.A0A1E3QKS3"/>
<dbReference type="GO" id="GO:0045948">
    <property type="term" value="P:positive regulation of translational initiation"/>
    <property type="evidence" value="ECO:0007669"/>
    <property type="project" value="EnsemblFungi"/>
</dbReference>
<dbReference type="GO" id="GO:0003697">
    <property type="term" value="F:single-stranded DNA binding"/>
    <property type="evidence" value="ECO:0007669"/>
    <property type="project" value="EnsemblFungi"/>
</dbReference>
<dbReference type="PANTHER" id="PTHR12709">
    <property type="entry name" value="DNA-DIRECTED RNA POLYMERASE II, III"/>
    <property type="match status" value="1"/>
</dbReference>
<dbReference type="GeneID" id="30147477"/>
<dbReference type="InterPro" id="IPR045113">
    <property type="entry name" value="Rpb7-like"/>
</dbReference>
<gene>
    <name evidence="8" type="ORF">BABINDRAFT_162935</name>
</gene>
<keyword evidence="9" id="KW-1185">Reference proteome</keyword>
<dbReference type="GO" id="GO:0060213">
    <property type="term" value="P:positive regulation of nuclear-transcribed mRNA poly(A) tail shortening"/>
    <property type="evidence" value="ECO:0007669"/>
    <property type="project" value="EnsemblFungi"/>
</dbReference>
<comment type="function">
    <text evidence="6">DNA-dependent RNA polymerase which catalyzes the transcription of DNA into RNA using the four ribonucleoside triphosphates as substrates.</text>
</comment>
<dbReference type="Pfam" id="PF00575">
    <property type="entry name" value="S1"/>
    <property type="match status" value="1"/>
</dbReference>
<dbReference type="GO" id="GO:0003968">
    <property type="term" value="F:RNA-directed RNA polymerase activity"/>
    <property type="evidence" value="ECO:0007669"/>
    <property type="project" value="EnsemblFungi"/>
</dbReference>
<dbReference type="InterPro" id="IPR005576">
    <property type="entry name" value="Rpb7-like_N"/>
</dbReference>